<evidence type="ECO:0000313" key="3">
    <source>
        <dbReference type="Proteomes" id="UP000266841"/>
    </source>
</evidence>
<dbReference type="EMBL" id="AGNL01019854">
    <property type="protein sequence ID" value="EJK61534.1"/>
    <property type="molecule type" value="Genomic_DNA"/>
</dbReference>
<dbReference type="Proteomes" id="UP000266841">
    <property type="component" value="Unassembled WGS sequence"/>
</dbReference>
<feature type="compositionally biased region" description="Polar residues" evidence="1">
    <location>
        <begin position="106"/>
        <end position="115"/>
    </location>
</feature>
<reference evidence="2 3" key="1">
    <citation type="journal article" date="2012" name="Genome Biol.">
        <title>Genome and low-iron response of an oceanic diatom adapted to chronic iron limitation.</title>
        <authorList>
            <person name="Lommer M."/>
            <person name="Specht M."/>
            <person name="Roy A.S."/>
            <person name="Kraemer L."/>
            <person name="Andreson R."/>
            <person name="Gutowska M.A."/>
            <person name="Wolf J."/>
            <person name="Bergner S.V."/>
            <person name="Schilhabel M.B."/>
            <person name="Klostermeier U.C."/>
            <person name="Beiko R.G."/>
            <person name="Rosenstiel P."/>
            <person name="Hippler M."/>
            <person name="Laroche J."/>
        </authorList>
    </citation>
    <scope>NUCLEOTIDE SEQUENCE [LARGE SCALE GENOMIC DNA]</scope>
    <source>
        <strain evidence="2 3">CCMP1005</strain>
    </source>
</reference>
<dbReference type="OrthoDB" id="10680914at2759"/>
<accession>K0S9C3</accession>
<comment type="caution">
    <text evidence="2">The sequence shown here is derived from an EMBL/GenBank/DDBJ whole genome shotgun (WGS) entry which is preliminary data.</text>
</comment>
<keyword evidence="3" id="KW-1185">Reference proteome</keyword>
<name>K0S9C3_THAOC</name>
<evidence type="ECO:0000313" key="2">
    <source>
        <dbReference type="EMBL" id="EJK61534.1"/>
    </source>
</evidence>
<feature type="region of interest" description="Disordered" evidence="1">
    <location>
        <begin position="106"/>
        <end position="142"/>
    </location>
</feature>
<organism evidence="2 3">
    <name type="scientific">Thalassiosira oceanica</name>
    <name type="common">Marine diatom</name>
    <dbReference type="NCBI Taxonomy" id="159749"/>
    <lineage>
        <taxon>Eukaryota</taxon>
        <taxon>Sar</taxon>
        <taxon>Stramenopiles</taxon>
        <taxon>Ochrophyta</taxon>
        <taxon>Bacillariophyta</taxon>
        <taxon>Coscinodiscophyceae</taxon>
        <taxon>Thalassiosirophycidae</taxon>
        <taxon>Thalassiosirales</taxon>
        <taxon>Thalassiosiraceae</taxon>
        <taxon>Thalassiosira</taxon>
    </lineage>
</organism>
<dbReference type="eggNOG" id="ENOG502TA43">
    <property type="taxonomic scope" value="Eukaryota"/>
</dbReference>
<sequence length="310" mass="33855">MDSTGEHHHLCFTDVDAIPAVCNQCPSSPSCLVQEEAKTSSFWLSSPLQIDSVGCLTSCKTTTTDDRVIAEQFLFGGFEMTTNTKSVEVYVCYDESGKDTYLTTSRGVPQRNLSPISGGKATTEGGLAECDRQGSSAETPPSEENELLFYKFVLVCPGGPKPLMTLTLKFSKQSAAKIVVRTLKIKGKLATAKPPCKKPSPNMSGMASMMAMMQQHSGPVSQRGNREQDMRQAEILSSIVALSMTMRSSEERSMRRLEEMESRILSRLDEMAGRIGTLEQYYVNRETSGTSGTDAAGQEDYETNEKSSNA</sequence>
<protein>
    <submittedName>
        <fullName evidence="2">Uncharacterized protein</fullName>
    </submittedName>
</protein>
<feature type="region of interest" description="Disordered" evidence="1">
    <location>
        <begin position="284"/>
        <end position="310"/>
    </location>
</feature>
<dbReference type="AlphaFoldDB" id="K0S9C3"/>
<proteinExistence type="predicted"/>
<gene>
    <name evidence="2" type="ORF">THAOC_17961</name>
</gene>
<evidence type="ECO:0000256" key="1">
    <source>
        <dbReference type="SAM" id="MobiDB-lite"/>
    </source>
</evidence>